<dbReference type="InterPro" id="IPR002048">
    <property type="entry name" value="EF_hand_dom"/>
</dbReference>
<keyword evidence="6 8" id="KW-1015">Disulfide bond</keyword>
<dbReference type="Gene3D" id="1.10.238.10">
    <property type="entry name" value="EF-hand"/>
    <property type="match status" value="2"/>
</dbReference>
<dbReference type="InterPro" id="IPR019577">
    <property type="entry name" value="SPARC/Testican_Ca-bd-dom"/>
</dbReference>
<evidence type="ECO:0000256" key="5">
    <source>
        <dbReference type="ARBA" id="ARBA00022837"/>
    </source>
</evidence>
<evidence type="ECO:0000256" key="8">
    <source>
        <dbReference type="PROSITE-ProRule" id="PRU00500"/>
    </source>
</evidence>
<keyword evidence="3 10" id="KW-0732">Signal</keyword>
<dbReference type="Pfam" id="PF00086">
    <property type="entry name" value="Thyroglobulin_1"/>
    <property type="match status" value="2"/>
</dbReference>
<reference evidence="16" key="2">
    <citation type="submission" date="2025-04" db="UniProtKB">
        <authorList>
            <consortium name="RefSeq"/>
        </authorList>
    </citation>
    <scope>IDENTIFICATION</scope>
    <source>
        <strain evidence="16">USDA-PBARC FA_bdor</strain>
        <tissue evidence="16">Whole organism</tissue>
    </source>
</reference>
<evidence type="ECO:0000259" key="11">
    <source>
        <dbReference type="PROSITE" id="PS50222"/>
    </source>
</evidence>
<comment type="caution">
    <text evidence="8">Lacks conserved residue(s) required for the propagation of feature annotation.</text>
</comment>
<feature type="region of interest" description="Disordered" evidence="9">
    <location>
        <begin position="152"/>
        <end position="175"/>
    </location>
</feature>
<dbReference type="Pfam" id="PF10591">
    <property type="entry name" value="SPARC_Ca_bdg"/>
    <property type="match status" value="2"/>
</dbReference>
<evidence type="ECO:0000259" key="12">
    <source>
        <dbReference type="PROSITE" id="PS51162"/>
    </source>
</evidence>
<evidence type="ECO:0000256" key="4">
    <source>
        <dbReference type="ARBA" id="ARBA00022737"/>
    </source>
</evidence>
<dbReference type="InterPro" id="IPR002350">
    <property type="entry name" value="Kazal_dom"/>
</dbReference>
<evidence type="ECO:0000256" key="6">
    <source>
        <dbReference type="ARBA" id="ARBA00023157"/>
    </source>
</evidence>
<dbReference type="GeneID" id="105266592"/>
<accession>A0A0C9QZR0</accession>
<sequence>MFSIPGVFAVLIMWAFPVIRGSMFIVTKDLCEDRVTECLMSSNEHTPVCGTDGITYSSYCQLISKQCKGESVLVNYVGSCIDTSPCTSALRNGPLHEQPTCNPDGTFARIQCHLPSSYCWCVTPSGVRLQNTLTQYKKPNCPPLHPVLHPSTPSPPITLSKREDPPQMASPTPNHHPRWYCSKKNHLQFAKNLVKTFEIEYNRTISSTTTITLESIITWKFNLLDINRDGHLDKREYEGLVRLAEKGVMPKKCARSLPRMCDMIRDMRISLSEWIVCLTNNSTESLGRVTLGRAGGLLSEVGESPEGEGDNGHDDCPVKHLQALKYQQETSQTHLYIPECNQAGLYQSVQCYSGYCWCVNENTGVPITGTFLKGARPDCKTDFRVVRTMKGCGRGKLEDLIEKMIRAMKRRMESDGGHPMVEGAGRGRGSVNVRRNATENATGNETGKDFKKNEEERAATWTFFSLDLNKNKVLQRGKEWKSIRMMLPENRCAKKLPRFCDTNDDQRISLDEWLGCLNIKAPDSALEHVISVTMLPS</sequence>
<name>A0A0C9QZR0_9HYME</name>
<dbReference type="EMBL" id="GBYB01009259">
    <property type="protein sequence ID" value="JAG79026.1"/>
    <property type="molecule type" value="Transcribed_RNA"/>
</dbReference>
<dbReference type="SMART" id="SM00280">
    <property type="entry name" value="KAZAL"/>
    <property type="match status" value="1"/>
</dbReference>
<dbReference type="CDD" id="cd00104">
    <property type="entry name" value="KAZAL_FS"/>
    <property type="match status" value="1"/>
</dbReference>
<evidence type="ECO:0000256" key="2">
    <source>
        <dbReference type="ARBA" id="ARBA00022525"/>
    </source>
</evidence>
<dbReference type="PROSITE" id="PS50222">
    <property type="entry name" value="EF_HAND_2"/>
    <property type="match status" value="1"/>
</dbReference>
<evidence type="ECO:0000256" key="10">
    <source>
        <dbReference type="SAM" id="SignalP"/>
    </source>
</evidence>
<evidence type="ECO:0000256" key="7">
    <source>
        <dbReference type="ARBA" id="ARBA00023180"/>
    </source>
</evidence>
<dbReference type="PROSITE" id="PS51162">
    <property type="entry name" value="THYROGLOBULIN_1_2"/>
    <property type="match status" value="2"/>
</dbReference>
<dbReference type="InterPro" id="IPR036058">
    <property type="entry name" value="Kazal_dom_sf"/>
</dbReference>
<evidence type="ECO:0000313" key="16">
    <source>
        <dbReference type="RefSeq" id="XP_011303200.1"/>
    </source>
</evidence>
<dbReference type="InterPro" id="IPR018247">
    <property type="entry name" value="EF_Hand_1_Ca_BS"/>
</dbReference>
<dbReference type="Gene3D" id="4.10.800.10">
    <property type="entry name" value="Thyroglobulin type-1"/>
    <property type="match status" value="2"/>
</dbReference>
<feature type="disulfide bond" evidence="8">
    <location>
        <begin position="112"/>
        <end position="119"/>
    </location>
</feature>
<dbReference type="OrthoDB" id="88467at2759"/>
<evidence type="ECO:0000256" key="3">
    <source>
        <dbReference type="ARBA" id="ARBA00022729"/>
    </source>
</evidence>
<dbReference type="SUPFAM" id="SSF47473">
    <property type="entry name" value="EF-hand"/>
    <property type="match status" value="2"/>
</dbReference>
<dbReference type="Pfam" id="PF07648">
    <property type="entry name" value="Kazal_2"/>
    <property type="match status" value="1"/>
</dbReference>
<dbReference type="KEGG" id="fas:105266592"/>
<evidence type="ECO:0000256" key="9">
    <source>
        <dbReference type="SAM" id="MobiDB-lite"/>
    </source>
</evidence>
<feature type="domain" description="Thyroglobulin type-1" evidence="12">
    <location>
        <begin position="83"/>
        <end position="141"/>
    </location>
</feature>
<dbReference type="GO" id="GO:0005615">
    <property type="term" value="C:extracellular space"/>
    <property type="evidence" value="ECO:0007669"/>
    <property type="project" value="TreeGrafter"/>
</dbReference>
<feature type="chain" id="PRO_5044541555" evidence="10">
    <location>
        <begin position="22"/>
        <end position="537"/>
    </location>
</feature>
<dbReference type="InterPro" id="IPR036857">
    <property type="entry name" value="Thyroglobulin_1_sf"/>
</dbReference>
<dbReference type="PANTHER" id="PTHR12352:SF30">
    <property type="entry name" value="FI05255P"/>
    <property type="match status" value="1"/>
</dbReference>
<dbReference type="Gene3D" id="3.30.60.30">
    <property type="match status" value="1"/>
</dbReference>
<keyword evidence="5" id="KW-0106">Calcium</keyword>
<feature type="signal peptide" evidence="10">
    <location>
        <begin position="1"/>
        <end position="21"/>
    </location>
</feature>
<protein>
    <submittedName>
        <fullName evidence="16">SPARC-related modular calcium-binding protein 1-like</fullName>
    </submittedName>
    <submittedName>
        <fullName evidence="14">Smoc1 protein</fullName>
    </submittedName>
</protein>
<organism evidence="14">
    <name type="scientific">Fopius arisanus</name>
    <dbReference type="NCBI Taxonomy" id="64838"/>
    <lineage>
        <taxon>Eukaryota</taxon>
        <taxon>Metazoa</taxon>
        <taxon>Ecdysozoa</taxon>
        <taxon>Arthropoda</taxon>
        <taxon>Hexapoda</taxon>
        <taxon>Insecta</taxon>
        <taxon>Pterygota</taxon>
        <taxon>Neoptera</taxon>
        <taxon>Endopterygota</taxon>
        <taxon>Hymenoptera</taxon>
        <taxon>Apocrita</taxon>
        <taxon>Ichneumonoidea</taxon>
        <taxon>Braconidae</taxon>
        <taxon>Opiinae</taxon>
        <taxon>Fopius</taxon>
    </lineage>
</organism>
<keyword evidence="4" id="KW-0677">Repeat</keyword>
<dbReference type="PROSITE" id="PS51465">
    <property type="entry name" value="KAZAL_2"/>
    <property type="match status" value="1"/>
</dbReference>
<evidence type="ECO:0000313" key="14">
    <source>
        <dbReference type="EMBL" id="JAG79026.1"/>
    </source>
</evidence>
<feature type="disulfide bond" evidence="8">
    <location>
        <begin position="121"/>
        <end position="141"/>
    </location>
</feature>
<evidence type="ECO:0000313" key="15">
    <source>
        <dbReference type="Proteomes" id="UP000694866"/>
    </source>
</evidence>
<dbReference type="Proteomes" id="UP000694866">
    <property type="component" value="Unplaced"/>
</dbReference>
<feature type="domain" description="Thyroglobulin type-1" evidence="12">
    <location>
        <begin position="313"/>
        <end position="379"/>
    </location>
</feature>
<dbReference type="InterPro" id="IPR051950">
    <property type="entry name" value="Dev_reg/Prot_inhib"/>
</dbReference>
<keyword evidence="7" id="KW-0325">Glycoprotein</keyword>
<dbReference type="SUPFAM" id="SSF100895">
    <property type="entry name" value="Kazal-type serine protease inhibitors"/>
    <property type="match status" value="1"/>
</dbReference>
<dbReference type="PROSITE" id="PS00018">
    <property type="entry name" value="EF_HAND_1"/>
    <property type="match status" value="2"/>
</dbReference>
<evidence type="ECO:0000259" key="13">
    <source>
        <dbReference type="PROSITE" id="PS51465"/>
    </source>
</evidence>
<dbReference type="InterPro" id="IPR011992">
    <property type="entry name" value="EF-hand-dom_pair"/>
</dbReference>
<dbReference type="InterPro" id="IPR000716">
    <property type="entry name" value="Thyroglobulin_1"/>
</dbReference>
<keyword evidence="2" id="KW-0964">Secreted</keyword>
<feature type="domain" description="EF-hand" evidence="11">
    <location>
        <begin position="212"/>
        <end position="247"/>
    </location>
</feature>
<comment type="subcellular location">
    <subcellularLocation>
        <location evidence="1">Secreted</location>
    </subcellularLocation>
</comment>
<gene>
    <name evidence="14" type="primary">Smoc1</name>
    <name evidence="16" type="synonym">LOC105266592</name>
    <name evidence="14" type="ORF">g.34050</name>
</gene>
<accession>A0A9R1T5P6</accession>
<evidence type="ECO:0000256" key="1">
    <source>
        <dbReference type="ARBA" id="ARBA00004613"/>
    </source>
</evidence>
<dbReference type="PROSITE" id="PS00484">
    <property type="entry name" value="THYROGLOBULIN_1_1"/>
    <property type="match status" value="1"/>
</dbReference>
<keyword evidence="15" id="KW-1185">Reference proteome</keyword>
<dbReference type="PANTHER" id="PTHR12352">
    <property type="entry name" value="SECRETED MODULAR CALCIUM-BINDING PROTEIN"/>
    <property type="match status" value="1"/>
</dbReference>
<dbReference type="AlphaFoldDB" id="A0A0C9QZR0"/>
<reference evidence="14" key="1">
    <citation type="submission" date="2015-01" db="EMBL/GenBank/DDBJ databases">
        <title>Transcriptome Assembly of Fopius arisanus.</title>
        <authorList>
            <person name="Geib S."/>
        </authorList>
    </citation>
    <scope>NUCLEOTIDE SEQUENCE</scope>
</reference>
<dbReference type="SMART" id="SM00211">
    <property type="entry name" value="TY"/>
    <property type="match status" value="2"/>
</dbReference>
<proteinExistence type="predicted"/>
<feature type="domain" description="Kazal-like" evidence="13">
    <location>
        <begin position="25"/>
        <end position="82"/>
    </location>
</feature>
<dbReference type="RefSeq" id="XP_011303200.1">
    <property type="nucleotide sequence ID" value="XM_011304898.1"/>
</dbReference>
<dbReference type="SUPFAM" id="SSF57610">
    <property type="entry name" value="Thyroglobulin type-1 domain"/>
    <property type="match status" value="2"/>
</dbReference>
<dbReference type="GO" id="GO:0005509">
    <property type="term" value="F:calcium ion binding"/>
    <property type="evidence" value="ECO:0007669"/>
    <property type="project" value="InterPro"/>
</dbReference>
<dbReference type="CDD" id="cd00191">
    <property type="entry name" value="TY"/>
    <property type="match status" value="2"/>
</dbReference>